<dbReference type="PATRIC" id="fig|1359193.3.peg.444"/>
<dbReference type="Proteomes" id="UP000033661">
    <property type="component" value="Unassembled WGS sequence"/>
</dbReference>
<evidence type="ECO:0000313" key="2">
    <source>
        <dbReference type="Proteomes" id="UP000033661"/>
    </source>
</evidence>
<evidence type="ECO:0000313" key="1">
    <source>
        <dbReference type="EMBL" id="KJV89483.1"/>
    </source>
</evidence>
<protein>
    <submittedName>
        <fullName evidence="1">Uncharacterized protein</fullName>
    </submittedName>
</protein>
<dbReference type="AlphaFoldDB" id="A0A0F3QA95"/>
<dbReference type="RefSeq" id="WP_231289226.1">
    <property type="nucleotide sequence ID" value="NZ_LAOI01000001.1"/>
</dbReference>
<gene>
    <name evidence="1" type="ORF">RBEAN4_0461</name>
</gene>
<sequence length="325" mass="36878">MKDKPNEAWEVTGVDTLSKARDLNNTRTDPEIPTIIKNSENHPRTTAEHIILTGTTDLTSVASLPATHMAKYASLAIINTNLQIEKEADLKPTFEKLYSYVLDYSSSREFKEKVNEVNLNSKSQAEALSSKVINNTDTAILNKEEKEAKNLYEAIKENYHKLPESSRSKTPEQYLEKILFDKIKMKALEDTIISDLEPKLVKEAENQGFKKLTEHSKDRTTYCFYGAPASGKGTSVAMRRKEAIEQGKNWSDIVKINTDSHRDFIIDDRLTTSKIENKSPLNHVESGFISNMSYRLYEKKVNDNKAPDMLVDTIMPNQYILGYGS</sequence>
<keyword evidence="2" id="KW-1185">Reference proteome</keyword>
<comment type="caution">
    <text evidence="1">The sequence shown here is derived from an EMBL/GenBank/DDBJ whole genome shotgun (WGS) entry which is preliminary data.</text>
</comment>
<accession>A0A0F3QA95</accession>
<dbReference type="EMBL" id="LAOI01000001">
    <property type="protein sequence ID" value="KJV89483.1"/>
    <property type="molecule type" value="Genomic_DNA"/>
</dbReference>
<reference evidence="1 2" key="1">
    <citation type="submission" date="2015-02" db="EMBL/GenBank/DDBJ databases">
        <title>Genome Sequencing of Rickettsiales.</title>
        <authorList>
            <person name="Daugherty S.C."/>
            <person name="Su Q."/>
            <person name="Abolude K."/>
            <person name="Beier-Sexton M."/>
            <person name="Carlyon J.A."/>
            <person name="Carter R."/>
            <person name="Day N.P."/>
            <person name="Dumler S.J."/>
            <person name="Dyachenko V."/>
            <person name="Godinez A."/>
            <person name="Kurtti T.J."/>
            <person name="Lichay M."/>
            <person name="Mullins K.E."/>
            <person name="Ott S."/>
            <person name="Pappas-Brown V."/>
            <person name="Paris D.H."/>
            <person name="Patel P."/>
            <person name="Richards A.L."/>
            <person name="Sadzewicz L."/>
            <person name="Sears K."/>
            <person name="Seidman D."/>
            <person name="Sengamalay N."/>
            <person name="Stenos J."/>
            <person name="Tallon L.J."/>
            <person name="Vincent G."/>
            <person name="Fraser C.M."/>
            <person name="Munderloh U."/>
            <person name="Dunning-Hotopp J.C."/>
        </authorList>
    </citation>
    <scope>NUCLEOTIDE SEQUENCE [LARGE SCALE GENOMIC DNA]</scope>
    <source>
        <strain evidence="1 2">RML An4</strain>
    </source>
</reference>
<proteinExistence type="predicted"/>
<name>A0A0F3QA95_RICBE</name>
<organism evidence="1 2">
    <name type="scientific">Rickettsia bellii str. RML An4</name>
    <dbReference type="NCBI Taxonomy" id="1359193"/>
    <lineage>
        <taxon>Bacteria</taxon>
        <taxon>Pseudomonadati</taxon>
        <taxon>Pseudomonadota</taxon>
        <taxon>Alphaproteobacteria</taxon>
        <taxon>Rickettsiales</taxon>
        <taxon>Rickettsiaceae</taxon>
        <taxon>Rickettsieae</taxon>
        <taxon>Rickettsia</taxon>
        <taxon>belli group</taxon>
    </lineage>
</organism>